<dbReference type="GO" id="GO:0003755">
    <property type="term" value="F:peptidyl-prolyl cis-trans isomerase activity"/>
    <property type="evidence" value="ECO:0007669"/>
    <property type="project" value="UniProtKB-EC"/>
</dbReference>
<feature type="region of interest" description="Disordered" evidence="7">
    <location>
        <begin position="280"/>
        <end position="304"/>
    </location>
</feature>
<keyword evidence="11" id="KW-1185">Reference proteome</keyword>
<name>A0ABX0FUR8_9BURK</name>
<dbReference type="Gene3D" id="1.10.8.1040">
    <property type="match status" value="1"/>
</dbReference>
<evidence type="ECO:0000256" key="3">
    <source>
        <dbReference type="ARBA" id="ARBA00013194"/>
    </source>
</evidence>
<dbReference type="NCBIfam" id="TIGR02925">
    <property type="entry name" value="cis_trans_EpsD"/>
    <property type="match status" value="1"/>
</dbReference>
<dbReference type="PROSITE" id="PS51257">
    <property type="entry name" value="PROKAR_LIPOPROTEIN"/>
    <property type="match status" value="1"/>
</dbReference>
<evidence type="ECO:0000256" key="7">
    <source>
        <dbReference type="SAM" id="MobiDB-lite"/>
    </source>
</evidence>
<evidence type="ECO:0000256" key="5">
    <source>
        <dbReference type="ARBA" id="ARBA00023110"/>
    </source>
</evidence>
<dbReference type="Proteomes" id="UP000666369">
    <property type="component" value="Unassembled WGS sequence"/>
</dbReference>
<evidence type="ECO:0000256" key="1">
    <source>
        <dbReference type="ARBA" id="ARBA00000971"/>
    </source>
</evidence>
<evidence type="ECO:0000313" key="10">
    <source>
        <dbReference type="EMBL" id="NGZ88039.1"/>
    </source>
</evidence>
<feature type="compositionally biased region" description="Low complexity" evidence="7">
    <location>
        <begin position="280"/>
        <end position="297"/>
    </location>
</feature>
<evidence type="ECO:0000256" key="2">
    <source>
        <dbReference type="ARBA" id="ARBA00007656"/>
    </source>
</evidence>
<comment type="similarity">
    <text evidence="2">Belongs to the PpiC/parvulin rotamase family.</text>
</comment>
<dbReference type="InterPro" id="IPR050245">
    <property type="entry name" value="PrsA_foldase"/>
</dbReference>
<dbReference type="InterPro" id="IPR000297">
    <property type="entry name" value="PPIase_PpiC"/>
</dbReference>
<dbReference type="PANTHER" id="PTHR47245">
    <property type="entry name" value="PEPTIDYLPROLYL ISOMERASE"/>
    <property type="match status" value="1"/>
</dbReference>
<gene>
    <name evidence="10" type="primary">epsD</name>
    <name evidence="10" type="ORF">GW587_27735</name>
</gene>
<dbReference type="EMBL" id="JAADJT010000016">
    <property type="protein sequence ID" value="NGZ88039.1"/>
    <property type="molecule type" value="Genomic_DNA"/>
</dbReference>
<comment type="catalytic activity">
    <reaction evidence="1">
        <text>[protein]-peptidylproline (omega=180) = [protein]-peptidylproline (omega=0)</text>
        <dbReference type="Rhea" id="RHEA:16237"/>
        <dbReference type="Rhea" id="RHEA-COMP:10747"/>
        <dbReference type="Rhea" id="RHEA-COMP:10748"/>
        <dbReference type="ChEBI" id="CHEBI:83833"/>
        <dbReference type="ChEBI" id="CHEBI:83834"/>
        <dbReference type="EC" id="5.2.1.8"/>
    </reaction>
</comment>
<dbReference type="InterPro" id="IPR014274">
    <property type="entry name" value="PPIase_EpsD"/>
</dbReference>
<keyword evidence="5" id="KW-0697">Rotamase</keyword>
<dbReference type="Pfam" id="PF13145">
    <property type="entry name" value="Rotamase_2"/>
    <property type="match status" value="1"/>
</dbReference>
<feature type="domain" description="PpiC" evidence="9">
    <location>
        <begin position="123"/>
        <end position="240"/>
    </location>
</feature>
<organism evidence="10 11">
    <name type="scientific">Duganella aceris</name>
    <dbReference type="NCBI Taxonomy" id="2703883"/>
    <lineage>
        <taxon>Bacteria</taxon>
        <taxon>Pseudomonadati</taxon>
        <taxon>Pseudomonadota</taxon>
        <taxon>Betaproteobacteria</taxon>
        <taxon>Burkholderiales</taxon>
        <taxon>Oxalobacteraceae</taxon>
        <taxon>Telluria group</taxon>
        <taxon>Duganella</taxon>
    </lineage>
</organism>
<sequence length="304" mass="32728">MNDKFVKRTGGVALAVLIAASLSACGGKTETKSGQALARIDGDEITISQLNEELQRAGVQPAQQEAASKQVLAGLVDRQLLQNAAAKDKTDRDPKVVQAIERAKALIVAQAYLQKRMPAATPPTSAQVGEYFDKHPEFFSNRKQFDMRQLQFANADMSDDLKKVIDKAGSLDEVAGFMDSKQIKYSRAQVSRTSADLPSEMSKRLLALEKNALFIVKEGDRSVLSQVADVKDVPVTLAAVTPQIQQFLLNQRNKEAAEAELKRLRAAAKIEYLNPAMTPAAPKAAPAAATPDGDATARGVAGLK</sequence>
<dbReference type="EC" id="5.2.1.8" evidence="3"/>
<accession>A0ABX0FUR8</accession>
<keyword evidence="6 10" id="KW-0413">Isomerase</keyword>
<keyword evidence="4 8" id="KW-0732">Signal</keyword>
<evidence type="ECO:0000313" key="11">
    <source>
        <dbReference type="Proteomes" id="UP000666369"/>
    </source>
</evidence>
<dbReference type="InterPro" id="IPR027304">
    <property type="entry name" value="Trigger_fact/SurA_dom_sf"/>
</dbReference>
<comment type="caution">
    <text evidence="10">The sequence shown here is derived from an EMBL/GenBank/DDBJ whole genome shotgun (WGS) entry which is preliminary data.</text>
</comment>
<evidence type="ECO:0000256" key="8">
    <source>
        <dbReference type="SAM" id="SignalP"/>
    </source>
</evidence>
<feature type="signal peptide" evidence="8">
    <location>
        <begin position="1"/>
        <end position="24"/>
    </location>
</feature>
<feature type="chain" id="PRO_5045578406" description="peptidylprolyl isomerase" evidence="8">
    <location>
        <begin position="25"/>
        <end position="304"/>
    </location>
</feature>
<dbReference type="PANTHER" id="PTHR47245:SF1">
    <property type="entry name" value="FOLDASE PROTEIN PRSA"/>
    <property type="match status" value="1"/>
</dbReference>
<evidence type="ECO:0000256" key="4">
    <source>
        <dbReference type="ARBA" id="ARBA00022729"/>
    </source>
</evidence>
<evidence type="ECO:0000259" key="9">
    <source>
        <dbReference type="Pfam" id="PF13145"/>
    </source>
</evidence>
<dbReference type="SUPFAM" id="SSF109998">
    <property type="entry name" value="Triger factor/SurA peptide-binding domain-like"/>
    <property type="match status" value="1"/>
</dbReference>
<reference evidence="11" key="1">
    <citation type="submission" date="2023-07" db="EMBL/GenBank/DDBJ databases">
        <title>Duganella aceri sp. nov., isolated from tree sap.</title>
        <authorList>
            <person name="Kim I.S."/>
        </authorList>
    </citation>
    <scope>NUCLEOTIDE SEQUENCE [LARGE SCALE GENOMIC DNA]</scope>
    <source>
        <strain evidence="11">SAP-35</strain>
    </source>
</reference>
<protein>
    <recommendedName>
        <fullName evidence="3">peptidylprolyl isomerase</fullName>
        <ecNumber evidence="3">5.2.1.8</ecNumber>
    </recommendedName>
</protein>
<evidence type="ECO:0000256" key="6">
    <source>
        <dbReference type="ARBA" id="ARBA00023235"/>
    </source>
</evidence>
<proteinExistence type="inferred from homology"/>